<dbReference type="HAMAP" id="MF_00984">
    <property type="entry name" value="SSB"/>
    <property type="match status" value="1"/>
</dbReference>
<dbReference type="NCBIfam" id="TIGR00621">
    <property type="entry name" value="ssb"/>
    <property type="match status" value="1"/>
</dbReference>
<dbReference type="CDD" id="cd04496">
    <property type="entry name" value="SSB_OBF"/>
    <property type="match status" value="1"/>
</dbReference>
<gene>
    <name evidence="4" type="primary">ssb</name>
    <name evidence="4" type="ORF">L0U88_12030</name>
</gene>
<dbReference type="RefSeq" id="WP_234866309.1">
    <property type="nucleotide sequence ID" value="NZ_JAKEVY010000003.1"/>
</dbReference>
<dbReference type="EMBL" id="JAKEVY010000003">
    <property type="protein sequence ID" value="MCF1715356.1"/>
    <property type="molecule type" value="Genomic_DNA"/>
</dbReference>
<protein>
    <recommendedName>
        <fullName evidence="2 3">Single-stranded DNA-binding protein</fullName>
        <shortName evidence="2">SSB</shortName>
    </recommendedName>
</protein>
<dbReference type="Pfam" id="PF00436">
    <property type="entry name" value="SSB"/>
    <property type="match status" value="1"/>
</dbReference>
<evidence type="ECO:0000313" key="4">
    <source>
        <dbReference type="EMBL" id="MCF1715356.1"/>
    </source>
</evidence>
<comment type="caution">
    <text evidence="4">The sequence shown here is derived from an EMBL/GenBank/DDBJ whole genome shotgun (WGS) entry which is preliminary data.</text>
</comment>
<comment type="subunit">
    <text evidence="2">Homotetramer.</text>
</comment>
<organism evidence="4 5">
    <name type="scientific">Flavihumibacter fluminis</name>
    <dbReference type="NCBI Taxonomy" id="2909236"/>
    <lineage>
        <taxon>Bacteria</taxon>
        <taxon>Pseudomonadati</taxon>
        <taxon>Bacteroidota</taxon>
        <taxon>Chitinophagia</taxon>
        <taxon>Chitinophagales</taxon>
        <taxon>Chitinophagaceae</taxon>
        <taxon>Flavihumibacter</taxon>
    </lineage>
</organism>
<dbReference type="PIRSF" id="PIRSF002070">
    <property type="entry name" value="SSB"/>
    <property type="match status" value="1"/>
</dbReference>
<keyword evidence="1 2" id="KW-0238">DNA-binding</keyword>
<name>A0ABS9BI20_9BACT</name>
<dbReference type="GO" id="GO:0003677">
    <property type="term" value="F:DNA binding"/>
    <property type="evidence" value="ECO:0007669"/>
    <property type="project" value="UniProtKB-KW"/>
</dbReference>
<evidence type="ECO:0000256" key="3">
    <source>
        <dbReference type="PIRNR" id="PIRNR002070"/>
    </source>
</evidence>
<sequence>MSEKNNRVFLIGHLGADPEMKETTTGKKVAHMKLATNDTYQTSQGEKVTETQWHNLVAWGKLADKAEQELQKGSEVSIEGKISYRSYVDKEGLKRYVTEITVLELSLIRQAKKAEV</sequence>
<dbReference type="Proteomes" id="UP001200145">
    <property type="component" value="Unassembled WGS sequence"/>
</dbReference>
<dbReference type="PANTHER" id="PTHR10302">
    <property type="entry name" value="SINGLE-STRANDED DNA-BINDING PROTEIN"/>
    <property type="match status" value="1"/>
</dbReference>
<reference evidence="4 5" key="1">
    <citation type="submission" date="2022-01" db="EMBL/GenBank/DDBJ databases">
        <title>Flavihumibacter sp. nov., isolated from sediment of a river.</title>
        <authorList>
            <person name="Liu H."/>
        </authorList>
    </citation>
    <scope>NUCLEOTIDE SEQUENCE [LARGE SCALE GENOMIC DNA]</scope>
    <source>
        <strain evidence="4 5">RY-1</strain>
    </source>
</reference>
<keyword evidence="5" id="KW-1185">Reference proteome</keyword>
<evidence type="ECO:0000256" key="2">
    <source>
        <dbReference type="HAMAP-Rule" id="MF_00984"/>
    </source>
</evidence>
<dbReference type="InterPro" id="IPR000424">
    <property type="entry name" value="Primosome_PriB/ssb"/>
</dbReference>
<dbReference type="InterPro" id="IPR011344">
    <property type="entry name" value="ssDNA-bd"/>
</dbReference>
<dbReference type="Gene3D" id="2.40.50.140">
    <property type="entry name" value="Nucleic acid-binding proteins"/>
    <property type="match status" value="1"/>
</dbReference>
<evidence type="ECO:0000256" key="1">
    <source>
        <dbReference type="ARBA" id="ARBA00023125"/>
    </source>
</evidence>
<dbReference type="PROSITE" id="PS50935">
    <property type="entry name" value="SSB"/>
    <property type="match status" value="1"/>
</dbReference>
<comment type="caution">
    <text evidence="2">Lacks conserved residue(s) required for the propagation of feature annotation.</text>
</comment>
<accession>A0ABS9BI20</accession>
<dbReference type="PANTHER" id="PTHR10302:SF0">
    <property type="entry name" value="SINGLE-STRANDED DNA-BINDING PROTEIN, MITOCHONDRIAL"/>
    <property type="match status" value="1"/>
</dbReference>
<dbReference type="SUPFAM" id="SSF50249">
    <property type="entry name" value="Nucleic acid-binding proteins"/>
    <property type="match status" value="1"/>
</dbReference>
<evidence type="ECO:0000313" key="5">
    <source>
        <dbReference type="Proteomes" id="UP001200145"/>
    </source>
</evidence>
<proteinExistence type="inferred from homology"/>
<dbReference type="InterPro" id="IPR012340">
    <property type="entry name" value="NA-bd_OB-fold"/>
</dbReference>